<feature type="transmembrane region" description="Helical" evidence="5">
    <location>
        <begin position="239"/>
        <end position="267"/>
    </location>
</feature>
<evidence type="ECO:0000256" key="2">
    <source>
        <dbReference type="ARBA" id="ARBA00022692"/>
    </source>
</evidence>
<keyword evidence="4 5" id="KW-0472">Membrane</keyword>
<dbReference type="GO" id="GO:0140359">
    <property type="term" value="F:ABC-type transporter activity"/>
    <property type="evidence" value="ECO:0007669"/>
    <property type="project" value="InterPro"/>
</dbReference>
<sequence>MKQFLAVLSFELTNYFKSKGYLITTILVSALLIIGLSIPSFFDMSNIIPGLSNNSNISDTIDTNDISEKEDKETFIIIDNENIFEDLSILELSFPNSSWNKVDTTEECENLIKNGDAKAGFIVYSLSKYTYLVNNSNFADHNQMVFENILTTLNQKSYADTNNLNFDELQSIINSPVESDVTVLGEDKASNFFYVYILIFALYMLILLYGQLIAVSVTSEKSNRAIEVLITSASSNSLIFGKVLAASISIFIQVGIILTSGLVTYSINRNAWNGLLDSVFNIPSNLLITFALFGGIGFLFYAFIFGALGALVSKTEEISSSIGPITMIFVVVFFISMFGLSNSDSPLIKIASFIPFSSCMTMLIRVAMGTVANIEIIISFIILAISTILIALGAAKIYRLGTLMYGNPIKLTNALKLMKKNKKV</sequence>
<evidence type="ECO:0000256" key="1">
    <source>
        <dbReference type="ARBA" id="ARBA00004141"/>
    </source>
</evidence>
<dbReference type="EMBL" id="AMEZ01000036">
    <property type="protein sequence ID" value="EKY27399.1"/>
    <property type="molecule type" value="Genomic_DNA"/>
</dbReference>
<feature type="transmembrane region" description="Helical" evidence="5">
    <location>
        <begin position="193"/>
        <end position="218"/>
    </location>
</feature>
<feature type="transmembrane region" description="Helical" evidence="5">
    <location>
        <begin position="346"/>
        <end position="364"/>
    </location>
</feature>
<keyword evidence="2 5" id="KW-0812">Transmembrane</keyword>
<evidence type="ECO:0000256" key="5">
    <source>
        <dbReference type="SAM" id="Phobius"/>
    </source>
</evidence>
<keyword evidence="8" id="KW-1185">Reference proteome</keyword>
<feature type="domain" description="ABC-2 type transporter transmembrane" evidence="6">
    <location>
        <begin position="19"/>
        <end position="395"/>
    </location>
</feature>
<keyword evidence="3 5" id="KW-1133">Transmembrane helix</keyword>
<dbReference type="PANTHER" id="PTHR43471">
    <property type="entry name" value="ABC TRANSPORTER PERMEASE"/>
    <property type="match status" value="1"/>
</dbReference>
<reference evidence="7 8" key="1">
    <citation type="submission" date="2012-05" db="EMBL/GenBank/DDBJ databases">
        <authorList>
            <person name="Weinstock G."/>
            <person name="Sodergren E."/>
            <person name="Lobos E.A."/>
            <person name="Fulton L."/>
            <person name="Fulton R."/>
            <person name="Courtney L."/>
            <person name="Fronick C."/>
            <person name="O'Laughlin M."/>
            <person name="Godfrey J."/>
            <person name="Wilson R.M."/>
            <person name="Miner T."/>
            <person name="Farmer C."/>
            <person name="Delehaunty K."/>
            <person name="Cordes M."/>
            <person name="Minx P."/>
            <person name="Tomlinson C."/>
            <person name="Chen J."/>
            <person name="Wollam A."/>
            <person name="Pepin K.H."/>
            <person name="Bhonagiri V."/>
            <person name="Zhang X."/>
            <person name="Suruliraj S."/>
            <person name="Warren W."/>
            <person name="Mitreva M."/>
            <person name="Mardis E.R."/>
            <person name="Wilson R.K."/>
        </authorList>
    </citation>
    <scope>NUCLEOTIDE SEQUENCE [LARGE SCALE GENOMIC DNA]</scope>
    <source>
        <strain evidence="7 8">DSM 1785</strain>
    </source>
</reference>
<dbReference type="RefSeq" id="WP_005212717.1">
    <property type="nucleotide sequence ID" value="NZ_KB291628.1"/>
</dbReference>
<organism evidence="7 8">
    <name type="scientific">Clostridium celatum DSM 1785</name>
    <dbReference type="NCBI Taxonomy" id="545697"/>
    <lineage>
        <taxon>Bacteria</taxon>
        <taxon>Bacillati</taxon>
        <taxon>Bacillota</taxon>
        <taxon>Clostridia</taxon>
        <taxon>Eubacteriales</taxon>
        <taxon>Clostridiaceae</taxon>
        <taxon>Clostridium</taxon>
    </lineage>
</organism>
<dbReference type="AlphaFoldDB" id="L1QHB4"/>
<comment type="subcellular location">
    <subcellularLocation>
        <location evidence="1">Membrane</location>
        <topology evidence="1">Multi-pass membrane protein</topology>
    </subcellularLocation>
</comment>
<evidence type="ECO:0000313" key="7">
    <source>
        <dbReference type="EMBL" id="EKY27399.1"/>
    </source>
</evidence>
<evidence type="ECO:0000256" key="4">
    <source>
        <dbReference type="ARBA" id="ARBA00023136"/>
    </source>
</evidence>
<evidence type="ECO:0000313" key="8">
    <source>
        <dbReference type="Proteomes" id="UP000010420"/>
    </source>
</evidence>
<feature type="transmembrane region" description="Helical" evidence="5">
    <location>
        <begin position="287"/>
        <end position="310"/>
    </location>
</feature>
<dbReference type="PANTHER" id="PTHR43471:SF3">
    <property type="entry name" value="ABC TRANSPORTER PERMEASE PROTEIN NATB"/>
    <property type="match status" value="1"/>
</dbReference>
<dbReference type="STRING" id="545697.HMPREF0216_01432"/>
<comment type="caution">
    <text evidence="7">The sequence shown here is derived from an EMBL/GenBank/DDBJ whole genome shotgun (WGS) entry which is preliminary data.</text>
</comment>
<dbReference type="Pfam" id="PF12698">
    <property type="entry name" value="ABC2_membrane_3"/>
    <property type="match status" value="1"/>
</dbReference>
<dbReference type="PATRIC" id="fig|545697.3.peg.1411"/>
<feature type="transmembrane region" description="Helical" evidence="5">
    <location>
        <begin position="21"/>
        <end position="42"/>
    </location>
</feature>
<evidence type="ECO:0000259" key="6">
    <source>
        <dbReference type="Pfam" id="PF12698"/>
    </source>
</evidence>
<dbReference type="HOGENOM" id="CLU_046841_2_0_9"/>
<evidence type="ECO:0000256" key="3">
    <source>
        <dbReference type="ARBA" id="ARBA00022989"/>
    </source>
</evidence>
<name>L1QHB4_9CLOT</name>
<proteinExistence type="predicted"/>
<gene>
    <name evidence="7" type="ORF">HMPREF0216_01432</name>
</gene>
<feature type="transmembrane region" description="Helical" evidence="5">
    <location>
        <begin position="322"/>
        <end position="340"/>
    </location>
</feature>
<feature type="transmembrane region" description="Helical" evidence="5">
    <location>
        <begin position="376"/>
        <end position="398"/>
    </location>
</feature>
<accession>L1QHB4</accession>
<protein>
    <recommendedName>
        <fullName evidence="6">ABC-2 type transporter transmembrane domain-containing protein</fullName>
    </recommendedName>
</protein>
<dbReference type="OrthoDB" id="9768837at2"/>
<dbReference type="GO" id="GO:0016020">
    <property type="term" value="C:membrane"/>
    <property type="evidence" value="ECO:0007669"/>
    <property type="project" value="UniProtKB-SubCell"/>
</dbReference>
<dbReference type="Proteomes" id="UP000010420">
    <property type="component" value="Unassembled WGS sequence"/>
</dbReference>
<dbReference type="eggNOG" id="COG1668">
    <property type="taxonomic scope" value="Bacteria"/>
</dbReference>
<dbReference type="InterPro" id="IPR013525">
    <property type="entry name" value="ABC2_TM"/>
</dbReference>